<name>A0A5N6U0H5_ASPAV</name>
<accession>A0A5N6U0H5</accession>
<organism evidence="2 3">
    <name type="scientific">Aspergillus avenaceus</name>
    <dbReference type="NCBI Taxonomy" id="36643"/>
    <lineage>
        <taxon>Eukaryota</taxon>
        <taxon>Fungi</taxon>
        <taxon>Dikarya</taxon>
        <taxon>Ascomycota</taxon>
        <taxon>Pezizomycotina</taxon>
        <taxon>Eurotiomycetes</taxon>
        <taxon>Eurotiomycetidae</taxon>
        <taxon>Eurotiales</taxon>
        <taxon>Aspergillaceae</taxon>
        <taxon>Aspergillus</taxon>
        <taxon>Aspergillus subgen. Circumdati</taxon>
    </lineage>
</organism>
<proteinExistence type="predicted"/>
<dbReference type="OrthoDB" id="5281164at2759"/>
<dbReference type="AlphaFoldDB" id="A0A5N6U0H5"/>
<dbReference type="EMBL" id="ML742065">
    <property type="protein sequence ID" value="KAE8151751.1"/>
    <property type="molecule type" value="Genomic_DNA"/>
</dbReference>
<feature type="domain" description="F-box" evidence="1">
    <location>
        <begin position="162"/>
        <end position="209"/>
    </location>
</feature>
<evidence type="ECO:0000259" key="1">
    <source>
        <dbReference type="PROSITE" id="PS50181"/>
    </source>
</evidence>
<protein>
    <recommendedName>
        <fullName evidence="1">F-box domain-containing protein</fullName>
    </recommendedName>
</protein>
<evidence type="ECO:0000313" key="3">
    <source>
        <dbReference type="Proteomes" id="UP000325780"/>
    </source>
</evidence>
<dbReference type="InterPro" id="IPR001810">
    <property type="entry name" value="F-box_dom"/>
</dbReference>
<dbReference type="PROSITE" id="PS50181">
    <property type="entry name" value="FBOX"/>
    <property type="match status" value="1"/>
</dbReference>
<dbReference type="Proteomes" id="UP000325780">
    <property type="component" value="Unassembled WGS sequence"/>
</dbReference>
<keyword evidence="3" id="KW-1185">Reference proteome</keyword>
<evidence type="ECO:0000313" key="2">
    <source>
        <dbReference type="EMBL" id="KAE8151751.1"/>
    </source>
</evidence>
<gene>
    <name evidence="2" type="ORF">BDV25DRAFT_138571</name>
</gene>
<sequence length="300" mass="33639">MPITIPAQPIYRTTCVTTPLKALTAILNRAAPDSHTPTFSAFYSHLLHGDLLVPWSPGVVYRPIAVLTLTGDALRGGRYGRAEVYMMHPRNVATTSRCYFYVREVVRMAAKRGRLKAIWRKDGEADVSVTVTREYWAKAVLGGEGYAVRTHPSTSSNHQSNCRLLNVLPAELLFKIIDLLDFPALIYLKLTCKLFNTIIPPPTHKFLLAAERTPFASQHNLYACRYCPRLRRADKFDDKMVRRCARGSDSAEKRFCVDCGLMPSTREARYRHREFIVFQGIGWGVSLNCPTGGAGCRGDG</sequence>
<reference evidence="2 3" key="1">
    <citation type="submission" date="2019-04" db="EMBL/GenBank/DDBJ databases">
        <title>Friends and foes A comparative genomics study of 23 Aspergillus species from section Flavi.</title>
        <authorList>
            <consortium name="DOE Joint Genome Institute"/>
            <person name="Kjaerbolling I."/>
            <person name="Vesth T."/>
            <person name="Frisvad J.C."/>
            <person name="Nybo J.L."/>
            <person name="Theobald S."/>
            <person name="Kildgaard S."/>
            <person name="Isbrandt T."/>
            <person name="Kuo A."/>
            <person name="Sato A."/>
            <person name="Lyhne E.K."/>
            <person name="Kogle M.E."/>
            <person name="Wiebenga A."/>
            <person name="Kun R.S."/>
            <person name="Lubbers R.J."/>
            <person name="Makela M.R."/>
            <person name="Barry K."/>
            <person name="Chovatia M."/>
            <person name="Clum A."/>
            <person name="Daum C."/>
            <person name="Haridas S."/>
            <person name="He G."/>
            <person name="LaButti K."/>
            <person name="Lipzen A."/>
            <person name="Mondo S."/>
            <person name="Riley R."/>
            <person name="Salamov A."/>
            <person name="Simmons B.A."/>
            <person name="Magnuson J.K."/>
            <person name="Henrissat B."/>
            <person name="Mortensen U.H."/>
            <person name="Larsen T.O."/>
            <person name="Devries R.P."/>
            <person name="Grigoriev I.V."/>
            <person name="Machida M."/>
            <person name="Baker S.E."/>
            <person name="Andersen M.R."/>
        </authorList>
    </citation>
    <scope>NUCLEOTIDE SEQUENCE [LARGE SCALE GENOMIC DNA]</scope>
    <source>
        <strain evidence="2 3">IBT 18842</strain>
    </source>
</reference>
<dbReference type="Pfam" id="PF00646">
    <property type="entry name" value="F-box"/>
    <property type="match status" value="1"/>
</dbReference>
<dbReference type="InterPro" id="IPR036047">
    <property type="entry name" value="F-box-like_dom_sf"/>
</dbReference>
<dbReference type="SUPFAM" id="SSF81383">
    <property type="entry name" value="F-box domain"/>
    <property type="match status" value="1"/>
</dbReference>